<dbReference type="AlphaFoldDB" id="A0A2P2M232"/>
<organism evidence="2">
    <name type="scientific">Rhizophora mucronata</name>
    <name type="common">Asiatic mangrove</name>
    <dbReference type="NCBI Taxonomy" id="61149"/>
    <lineage>
        <taxon>Eukaryota</taxon>
        <taxon>Viridiplantae</taxon>
        <taxon>Streptophyta</taxon>
        <taxon>Embryophyta</taxon>
        <taxon>Tracheophyta</taxon>
        <taxon>Spermatophyta</taxon>
        <taxon>Magnoliopsida</taxon>
        <taxon>eudicotyledons</taxon>
        <taxon>Gunneridae</taxon>
        <taxon>Pentapetalae</taxon>
        <taxon>rosids</taxon>
        <taxon>fabids</taxon>
        <taxon>Malpighiales</taxon>
        <taxon>Rhizophoraceae</taxon>
        <taxon>Rhizophora</taxon>
    </lineage>
</organism>
<reference evidence="2" key="1">
    <citation type="submission" date="2018-02" db="EMBL/GenBank/DDBJ databases">
        <title>Rhizophora mucronata_Transcriptome.</title>
        <authorList>
            <person name="Meera S.P."/>
            <person name="Sreeshan A."/>
            <person name="Augustine A."/>
        </authorList>
    </citation>
    <scope>NUCLEOTIDE SEQUENCE</scope>
    <source>
        <tissue evidence="2">Leaf</tissue>
    </source>
</reference>
<dbReference type="PANTHER" id="PTHR31210">
    <property type="entry name" value="OS06G0731900 PROTEIN"/>
    <property type="match status" value="1"/>
</dbReference>
<dbReference type="InterPro" id="IPR007877">
    <property type="entry name" value="DUF707"/>
</dbReference>
<feature type="transmembrane region" description="Helical" evidence="1">
    <location>
        <begin position="28"/>
        <end position="46"/>
    </location>
</feature>
<accession>A0A2P2M232</accession>
<protein>
    <submittedName>
        <fullName evidence="2">Uncharacterized protein MANES_17G040800</fullName>
    </submittedName>
</protein>
<dbReference type="EMBL" id="GGEC01043793">
    <property type="protein sequence ID" value="MBX24277.1"/>
    <property type="molecule type" value="Transcribed_RNA"/>
</dbReference>
<keyword evidence="1" id="KW-0812">Transmembrane</keyword>
<keyword evidence="1" id="KW-1133">Transmembrane helix</keyword>
<dbReference type="PANTHER" id="PTHR31210:SF47">
    <property type="entry name" value="OS07G0564800 PROTEIN"/>
    <property type="match status" value="1"/>
</dbReference>
<evidence type="ECO:0000256" key="1">
    <source>
        <dbReference type="SAM" id="Phobius"/>
    </source>
</evidence>
<keyword evidence="1" id="KW-0472">Membrane</keyword>
<name>A0A2P2M232_RHIMU</name>
<evidence type="ECO:0000313" key="2">
    <source>
        <dbReference type="EMBL" id="MBX24277.1"/>
    </source>
</evidence>
<dbReference type="Pfam" id="PF05212">
    <property type="entry name" value="DUF707"/>
    <property type="match status" value="1"/>
</dbReference>
<sequence>MTSLRPWKSLKRKAFFDGGKCGLKTKQLPFMAVLFIAMLIIVYKMTIQQYQHTQMEEKLDPFETSKKSDLVSGLLGSLPRGIIRASSDLEMKPLWSSSSLRSKVVSYSHRNLLAIPVGIQQKHNVDAIVQKFLPENFTVILFHYDGNVDGWWDLEWSNQAIHIVAQNQTKWWFAKRFLHPAVVSIYDYVFLWDEDLGVKNFDPRRYLDIVRLEGLEISQPALDPNSTDIHHRITIRARTKKLHRYE</sequence>
<proteinExistence type="predicted"/>